<protein>
    <submittedName>
        <fullName evidence="1">Uncharacterized protein</fullName>
    </submittedName>
</protein>
<dbReference type="EMBL" id="AP018827">
    <property type="protein sequence ID" value="BBF80274.1"/>
    <property type="molecule type" value="Genomic_DNA"/>
</dbReference>
<sequence>MGAAVQVPKPQQDKVAAVEGVVFPTEIRASAVARERLTPAFLKRAP</sequence>
<name>A0A3G9G5L5_9CAUL</name>
<dbReference type="AlphaFoldDB" id="A0A3G9G5L5"/>
<evidence type="ECO:0000313" key="1">
    <source>
        <dbReference type="EMBL" id="BBF80274.1"/>
    </source>
</evidence>
<evidence type="ECO:0000313" key="2">
    <source>
        <dbReference type="Proteomes" id="UP000278756"/>
    </source>
</evidence>
<accession>A0A3G9G5L5</accession>
<gene>
    <name evidence="1" type="ORF">EM6_0853</name>
</gene>
<reference evidence="2" key="2">
    <citation type="journal article" date="2017" name="Plant Physiol. Biochem.">
        <title>Differential oxidative and antioxidative response of duckweed Lemna minor toward plant growth promoting/inhibiting bacteria.</title>
        <authorList>
            <person name="Ishizawa H."/>
            <person name="Kuroda M."/>
            <person name="Morikawa M."/>
            <person name="Ike M."/>
        </authorList>
    </citation>
    <scope>NUCLEOTIDE SEQUENCE [LARGE SCALE GENOMIC DNA]</scope>
    <source>
        <strain evidence="2">M6</strain>
    </source>
</reference>
<reference evidence="2" key="1">
    <citation type="journal article" date="2017" name="Biotechnol. Biofuels">
        <title>Evaluation of environmental bacterial communities as a factor affecting the growth of duckweed Lemna minor.</title>
        <authorList>
            <person name="Ishizawa H."/>
            <person name="Kuroda M."/>
            <person name="Morikawa M."/>
            <person name="Ike M."/>
        </authorList>
    </citation>
    <scope>NUCLEOTIDE SEQUENCE [LARGE SCALE GENOMIC DNA]</scope>
    <source>
        <strain evidence="2">M6</strain>
    </source>
</reference>
<proteinExistence type="predicted"/>
<organism evidence="1 2">
    <name type="scientific">Asticcacaulis excentricus</name>
    <dbReference type="NCBI Taxonomy" id="78587"/>
    <lineage>
        <taxon>Bacteria</taxon>
        <taxon>Pseudomonadati</taxon>
        <taxon>Pseudomonadota</taxon>
        <taxon>Alphaproteobacteria</taxon>
        <taxon>Caulobacterales</taxon>
        <taxon>Caulobacteraceae</taxon>
        <taxon>Asticcacaulis</taxon>
    </lineage>
</organism>
<dbReference type="Proteomes" id="UP000278756">
    <property type="component" value="Chromosome 1"/>
</dbReference>